<evidence type="ECO:0000256" key="1">
    <source>
        <dbReference type="PROSITE-ProRule" id="PRU00339"/>
    </source>
</evidence>
<comment type="caution">
    <text evidence="3">The sequence shown here is derived from an EMBL/GenBank/DDBJ whole genome shotgun (WGS) entry which is preliminary data.</text>
</comment>
<dbReference type="PROSITE" id="PS50005">
    <property type="entry name" value="TPR"/>
    <property type="match status" value="1"/>
</dbReference>
<dbReference type="InterPro" id="IPR011990">
    <property type="entry name" value="TPR-like_helical_dom_sf"/>
</dbReference>
<keyword evidence="1" id="KW-0802">TPR repeat</keyword>
<evidence type="ECO:0000313" key="4">
    <source>
        <dbReference type="Proteomes" id="UP000777438"/>
    </source>
</evidence>
<proteinExistence type="predicted"/>
<dbReference type="AlphaFoldDB" id="A0A9P8VX89"/>
<protein>
    <submittedName>
        <fullName evidence="3">CHAT domain-containing protein</fullName>
    </submittedName>
</protein>
<name>A0A9P8VX89_9HYPO</name>
<evidence type="ECO:0000259" key="2">
    <source>
        <dbReference type="Pfam" id="PF12770"/>
    </source>
</evidence>
<reference evidence="3 4" key="1">
    <citation type="journal article" date="2021" name="Nat. Commun.">
        <title>Genetic determinants of endophytism in the Arabidopsis root mycobiome.</title>
        <authorList>
            <person name="Mesny F."/>
            <person name="Miyauchi S."/>
            <person name="Thiergart T."/>
            <person name="Pickel B."/>
            <person name="Atanasova L."/>
            <person name="Karlsson M."/>
            <person name="Huettel B."/>
            <person name="Barry K.W."/>
            <person name="Haridas S."/>
            <person name="Chen C."/>
            <person name="Bauer D."/>
            <person name="Andreopoulos W."/>
            <person name="Pangilinan J."/>
            <person name="LaButti K."/>
            <person name="Riley R."/>
            <person name="Lipzen A."/>
            <person name="Clum A."/>
            <person name="Drula E."/>
            <person name="Henrissat B."/>
            <person name="Kohler A."/>
            <person name="Grigoriev I.V."/>
            <person name="Martin F.M."/>
            <person name="Hacquard S."/>
        </authorList>
    </citation>
    <scope>NUCLEOTIDE SEQUENCE [LARGE SCALE GENOMIC DNA]</scope>
    <source>
        <strain evidence="3 4">MPI-CAGE-CH-0241</strain>
    </source>
</reference>
<dbReference type="EMBL" id="JAGPYM010000021">
    <property type="protein sequence ID" value="KAH6884147.1"/>
    <property type="molecule type" value="Genomic_DNA"/>
</dbReference>
<dbReference type="Proteomes" id="UP000777438">
    <property type="component" value="Unassembled WGS sequence"/>
</dbReference>
<dbReference type="InterPro" id="IPR024983">
    <property type="entry name" value="CHAT_dom"/>
</dbReference>
<dbReference type="SUPFAM" id="SSF48452">
    <property type="entry name" value="TPR-like"/>
    <property type="match status" value="1"/>
</dbReference>
<gene>
    <name evidence="3" type="ORF">B0T10DRAFT_518200</name>
</gene>
<dbReference type="Gene3D" id="1.25.40.10">
    <property type="entry name" value="Tetratricopeptide repeat domain"/>
    <property type="match status" value="1"/>
</dbReference>
<keyword evidence="4" id="KW-1185">Reference proteome</keyword>
<organism evidence="3 4">
    <name type="scientific">Thelonectria olida</name>
    <dbReference type="NCBI Taxonomy" id="1576542"/>
    <lineage>
        <taxon>Eukaryota</taxon>
        <taxon>Fungi</taxon>
        <taxon>Dikarya</taxon>
        <taxon>Ascomycota</taxon>
        <taxon>Pezizomycotina</taxon>
        <taxon>Sordariomycetes</taxon>
        <taxon>Hypocreomycetidae</taxon>
        <taxon>Hypocreales</taxon>
        <taxon>Nectriaceae</taxon>
        <taxon>Thelonectria</taxon>
    </lineage>
</organism>
<dbReference type="Pfam" id="PF12770">
    <property type="entry name" value="CHAT"/>
    <property type="match status" value="1"/>
</dbReference>
<dbReference type="OrthoDB" id="9991317at2759"/>
<evidence type="ECO:0000313" key="3">
    <source>
        <dbReference type="EMBL" id="KAH6884147.1"/>
    </source>
</evidence>
<feature type="domain" description="CHAT" evidence="2">
    <location>
        <begin position="329"/>
        <end position="658"/>
    </location>
</feature>
<dbReference type="InterPro" id="IPR019734">
    <property type="entry name" value="TPR_rpt"/>
</dbReference>
<sequence length="659" mass="74351">MTKDKAMEDLDAFVQQCQEALDITPETHPDRASQLENLADGYQARYMETGVVKELETAIQQYHKALASAPENHPDQVPRFYKLGNSYRAKYQRTKAIPDLEAAIRHYQRALDLTPDNHPERTRRLSGLSYLHRYRYHRVKETTDLDVAIQLCQQALDHSPSPPMDRLHSARSLLELYAHTLNWLSVHEVASTAVSLMHSHITRALEHSDKQNVIDEVGSFASDGAAAALNAGKEPYDAVRLLELGRGIITSSLNDIQADQSEVERERLDATPTEDELKSAAVRGPIVILNVSDYDCHALIVEKGQLRALELPRLKTESEAIDPEFRDTELLEWLWDTIAEPVLDVLGFTKPPRGDWPRVWWIPTGPLTKLPIHAAGRYAHGSSDTVLDRVISSYSSSIRALLHNRQNRLEANTLHESEKMVLVGMEKTPGQSNLQFASEEIEELGKLGNSMQLQVIRPQPYRKDILSALNNCKIFHFAGHGQTDESDPLESALLLEDEPLTMRSLFQLNLGRKPFLAYLSACGTGQVKHEGLIDEGLHLINTYQLAGFQHVIGTLWKVDDRSCVDMAVTTYKWIQKRGLSDDSVSEGLHHACRELRTQWIADNIARSAAKRGTQVERKDSFQVTTELGQFGQVETRDVRDVEVVDDTPLHWVPYVHFGI</sequence>
<accession>A0A9P8VX89</accession>
<feature type="repeat" description="TPR" evidence="1">
    <location>
        <begin position="84"/>
        <end position="117"/>
    </location>
</feature>